<reference evidence="1 2" key="1">
    <citation type="submission" date="2024-06" db="EMBL/GenBank/DDBJ databases">
        <authorList>
            <person name="Kaempfer P."/>
            <person name="Viver T."/>
        </authorList>
    </citation>
    <scope>NUCLEOTIDE SEQUENCE [LARGE SCALE GENOMIC DNA]</scope>
    <source>
        <strain evidence="1 2">ST-119</strain>
    </source>
</reference>
<dbReference type="RefSeq" id="WP_408084315.1">
    <property type="nucleotide sequence ID" value="NZ_JBELPZ010000004.1"/>
</dbReference>
<organism evidence="1 2">
    <name type="scientific">Flavobacterium rhizosphaerae</name>
    <dbReference type="NCBI Taxonomy" id="3163298"/>
    <lineage>
        <taxon>Bacteria</taxon>
        <taxon>Pseudomonadati</taxon>
        <taxon>Bacteroidota</taxon>
        <taxon>Flavobacteriia</taxon>
        <taxon>Flavobacteriales</taxon>
        <taxon>Flavobacteriaceae</taxon>
        <taxon>Flavobacterium</taxon>
    </lineage>
</organism>
<accession>A0ABW8YY31</accession>
<keyword evidence="2" id="KW-1185">Reference proteome</keyword>
<dbReference type="Proteomes" id="UP001629156">
    <property type="component" value="Unassembled WGS sequence"/>
</dbReference>
<proteinExistence type="predicted"/>
<sequence length="231" mass="27443">MEKIKINEVVDFRRKTTEKSKRNFISKLMTRVPKEKTESEDDDDEPRDYWVFSTSCIYNVFKNKSDEFYDPKISELETKMLNPDLKSTTLSMYKRNRDILLNFKEFDLYNLRPEKFTRQGVQTEHKILMVDGFPLYIKPTIVFSFDMKDKKVIGALWLVPQVNGFKKSELGIFCEALYRFLLKNYSQNFQISEQYCIAIDTFNSQSITYKDILDGNLQPLLDVTINEMKYL</sequence>
<evidence type="ECO:0000313" key="1">
    <source>
        <dbReference type="EMBL" id="MFL9844065.1"/>
    </source>
</evidence>
<evidence type="ECO:0000313" key="2">
    <source>
        <dbReference type="Proteomes" id="UP001629156"/>
    </source>
</evidence>
<gene>
    <name evidence="1" type="ORF">ABS766_06505</name>
</gene>
<dbReference type="EMBL" id="JBELPZ010000004">
    <property type="protein sequence ID" value="MFL9844065.1"/>
    <property type="molecule type" value="Genomic_DNA"/>
</dbReference>
<comment type="caution">
    <text evidence="1">The sequence shown here is derived from an EMBL/GenBank/DDBJ whole genome shotgun (WGS) entry which is preliminary data.</text>
</comment>
<name>A0ABW8YY31_9FLAO</name>
<protein>
    <submittedName>
        <fullName evidence="1">Uncharacterized protein</fullName>
    </submittedName>
</protein>